<protein>
    <recommendedName>
        <fullName evidence="9">Beta-ketoacyl-[acyl-carrier-protein] synthase III</fullName>
    </recommendedName>
</protein>
<dbReference type="InterPro" id="IPR016039">
    <property type="entry name" value="Thiolase-like"/>
</dbReference>
<sequence length="316" mass="34388">MTILPLRLIATGKALSQQKVHSGELDKHLNKPDGYVQKRSGILYRHHADLHLTQAELAGQAILDACKQANLSLSDIDLLITVNGVPQQALPSTTSHIFAKLNWQGTGYDVNASCVGFLPALQQAEALLNMGYYKRIAICASDLASRGLNWQNDETALIFGDGASCVILEKGAGNGGGLTSFLMQSYPDGIEYCQIKAGDTARNPKTGMTDSDFCFAMDGFGVFKKTSEVLPVFLEKLFATPQNPLTIKDIDLWVVHQASHLGMSHLIKRLHIDPQKVINIYPTHGNQVSAFLPTVLHEAVIAGQWQRGKTVARGRG</sequence>
<dbReference type="Pfam" id="PF08541">
    <property type="entry name" value="ACP_syn_III_C"/>
    <property type="match status" value="1"/>
</dbReference>
<dbReference type="SUPFAM" id="SSF53901">
    <property type="entry name" value="Thiolase-like"/>
    <property type="match status" value="1"/>
</dbReference>
<name>A0AAQ2Q9V6_MORBO</name>
<proteinExistence type="predicted"/>
<feature type="domain" description="Beta-ketoacyl-[acyl-carrier-protein] synthase III N-terminal" evidence="4">
    <location>
        <begin position="108"/>
        <end position="185"/>
    </location>
</feature>
<keyword evidence="8" id="KW-1185">Reference proteome</keyword>
<dbReference type="GO" id="GO:0044550">
    <property type="term" value="P:secondary metabolite biosynthetic process"/>
    <property type="evidence" value="ECO:0007669"/>
    <property type="project" value="TreeGrafter"/>
</dbReference>
<feature type="domain" description="Beta-ketoacyl-[acyl-carrier-protein] synthase III C-terminal" evidence="3">
    <location>
        <begin position="243"/>
        <end position="311"/>
    </location>
</feature>
<evidence type="ECO:0000313" key="8">
    <source>
        <dbReference type="Proteomes" id="UP001163632"/>
    </source>
</evidence>
<dbReference type="GeneID" id="77187605"/>
<dbReference type="RefSeq" id="WP_228157757.1">
    <property type="nucleotide sequence ID" value="NZ_CP030241.1"/>
</dbReference>
<evidence type="ECO:0000259" key="4">
    <source>
        <dbReference type="Pfam" id="PF08545"/>
    </source>
</evidence>
<dbReference type="Proteomes" id="UP001163283">
    <property type="component" value="Chromosome"/>
</dbReference>
<gene>
    <name evidence="5" type="ORF">LP092_12645</name>
    <name evidence="6" type="ORF">LP129_02375</name>
</gene>
<keyword evidence="2" id="KW-0012">Acyltransferase</keyword>
<evidence type="ECO:0000259" key="3">
    <source>
        <dbReference type="Pfam" id="PF08541"/>
    </source>
</evidence>
<dbReference type="InterPro" id="IPR013751">
    <property type="entry name" value="ACP_syn_III_N"/>
</dbReference>
<dbReference type="Pfam" id="PF08545">
    <property type="entry name" value="ACP_syn_III"/>
    <property type="match status" value="1"/>
</dbReference>
<dbReference type="CDD" id="cd00830">
    <property type="entry name" value="KAS_III"/>
    <property type="match status" value="1"/>
</dbReference>
<evidence type="ECO:0000313" key="7">
    <source>
        <dbReference type="Proteomes" id="UP001163283"/>
    </source>
</evidence>
<dbReference type="Gene3D" id="3.40.47.10">
    <property type="match status" value="1"/>
</dbReference>
<dbReference type="AlphaFoldDB" id="A0AAQ2Q9V6"/>
<evidence type="ECO:0000313" key="5">
    <source>
        <dbReference type="EMBL" id="UZA02773.1"/>
    </source>
</evidence>
<reference evidence="6 7" key="1">
    <citation type="journal article" date="2022" name="BMC Microbiol.">
        <title>Whole genome sequencing of Moraxella bovis strains from North America reveals two genotypes with different genetic determinants.</title>
        <authorList>
            <person name="Wynn E.L."/>
            <person name="Hille M.M."/>
            <person name="Loy J.D."/>
            <person name="Schuller G."/>
            <person name="Kuhn K.L."/>
            <person name="Dickey A.M."/>
            <person name="Bono J.L."/>
            <person name="Clawson M.L."/>
        </authorList>
    </citation>
    <scope>NUCLEOTIDE SEQUENCE [LARGE SCALE GENOMIC DNA]</scope>
    <source>
        <strain evidence="5">SAM102599</strain>
        <strain evidence="6 7">SAM57978</strain>
    </source>
</reference>
<dbReference type="GO" id="GO:0004315">
    <property type="term" value="F:3-oxoacyl-[acyl-carrier-protein] synthase activity"/>
    <property type="evidence" value="ECO:0007669"/>
    <property type="project" value="InterPro"/>
</dbReference>
<accession>A0AAQ2Q9V6</accession>
<keyword evidence="1" id="KW-0808">Transferase</keyword>
<dbReference type="GO" id="GO:0006633">
    <property type="term" value="P:fatty acid biosynthetic process"/>
    <property type="evidence" value="ECO:0007669"/>
    <property type="project" value="InterPro"/>
</dbReference>
<dbReference type="EMBL" id="CP087830">
    <property type="protein sequence ID" value="UZA02773.1"/>
    <property type="molecule type" value="Genomic_DNA"/>
</dbReference>
<dbReference type="EMBL" id="CP087781">
    <property type="protein sequence ID" value="UZA52030.1"/>
    <property type="molecule type" value="Genomic_DNA"/>
</dbReference>
<organism evidence="6 7">
    <name type="scientific">Moraxella bovis</name>
    <dbReference type="NCBI Taxonomy" id="476"/>
    <lineage>
        <taxon>Bacteria</taxon>
        <taxon>Pseudomonadati</taxon>
        <taxon>Pseudomonadota</taxon>
        <taxon>Gammaproteobacteria</taxon>
        <taxon>Moraxellales</taxon>
        <taxon>Moraxellaceae</taxon>
        <taxon>Moraxella</taxon>
    </lineage>
</organism>
<evidence type="ECO:0008006" key="9">
    <source>
        <dbReference type="Google" id="ProtNLM"/>
    </source>
</evidence>
<dbReference type="PANTHER" id="PTHR34069">
    <property type="entry name" value="3-OXOACYL-[ACYL-CARRIER-PROTEIN] SYNTHASE 3"/>
    <property type="match status" value="1"/>
</dbReference>
<evidence type="ECO:0000256" key="1">
    <source>
        <dbReference type="ARBA" id="ARBA00022679"/>
    </source>
</evidence>
<dbReference type="Proteomes" id="UP001163632">
    <property type="component" value="Chromosome"/>
</dbReference>
<dbReference type="InterPro" id="IPR013747">
    <property type="entry name" value="ACP_syn_III_C"/>
</dbReference>
<evidence type="ECO:0000313" key="6">
    <source>
        <dbReference type="EMBL" id="UZA52030.1"/>
    </source>
</evidence>
<dbReference type="PANTHER" id="PTHR34069:SF2">
    <property type="entry name" value="BETA-KETOACYL-[ACYL-CARRIER-PROTEIN] SYNTHASE III"/>
    <property type="match status" value="1"/>
</dbReference>
<evidence type="ECO:0000256" key="2">
    <source>
        <dbReference type="ARBA" id="ARBA00023315"/>
    </source>
</evidence>